<evidence type="ECO:0000256" key="2">
    <source>
        <dbReference type="ARBA" id="ARBA00008882"/>
    </source>
</evidence>
<evidence type="ECO:0000313" key="7">
    <source>
        <dbReference type="EMBL" id="ACT36187.1"/>
    </source>
</evidence>
<evidence type="ECO:0000256" key="1">
    <source>
        <dbReference type="ARBA" id="ARBA00004141"/>
    </source>
</evidence>
<feature type="transmembrane region" description="Helical" evidence="6">
    <location>
        <begin position="164"/>
        <end position="186"/>
    </location>
</feature>
<name>D3IZW1_HELSJ</name>
<feature type="transmembrane region" description="Helical" evidence="6">
    <location>
        <begin position="198"/>
        <end position="215"/>
    </location>
</feature>
<keyword evidence="5 6" id="KW-0472">Membrane</keyword>
<feature type="transmembrane region" description="Helical" evidence="6">
    <location>
        <begin position="63"/>
        <end position="85"/>
    </location>
</feature>
<gene>
    <name evidence="7" type="primary">tatC</name>
</gene>
<dbReference type="EMBL" id="GQ339576">
    <property type="protein sequence ID" value="ACT36187.1"/>
    <property type="molecule type" value="Genomic_DNA"/>
</dbReference>
<evidence type="ECO:0000256" key="6">
    <source>
        <dbReference type="SAM" id="Phobius"/>
    </source>
</evidence>
<geneLocation type="mitochondrion" evidence="7"/>
<dbReference type="GeneID" id="12486949"/>
<keyword evidence="7" id="KW-0496">Mitochondrion</keyword>
<dbReference type="GO" id="GO:0065002">
    <property type="term" value="P:intracellular protein transmembrane transport"/>
    <property type="evidence" value="ECO:0007669"/>
    <property type="project" value="TreeGrafter"/>
</dbReference>
<dbReference type="Pfam" id="PF00902">
    <property type="entry name" value="TatC"/>
    <property type="match status" value="1"/>
</dbReference>
<dbReference type="GO" id="GO:0043953">
    <property type="term" value="P:protein transport by the Tat complex"/>
    <property type="evidence" value="ECO:0007669"/>
    <property type="project" value="TreeGrafter"/>
</dbReference>
<proteinExistence type="inferred from homology"/>
<feature type="transmembrane region" description="Helical" evidence="6">
    <location>
        <begin position="106"/>
        <end position="125"/>
    </location>
</feature>
<dbReference type="InterPro" id="IPR002033">
    <property type="entry name" value="TatC"/>
</dbReference>
<organism evidence="7">
    <name type="scientific">Helicosporidium sp. subsp. Simulium jonesii</name>
    <name type="common">Green alga</name>
    <dbReference type="NCBI Taxonomy" id="145475"/>
    <lineage>
        <taxon>Eukaryota</taxon>
        <taxon>Viridiplantae</taxon>
        <taxon>Chlorophyta</taxon>
        <taxon>core chlorophytes</taxon>
        <taxon>Trebouxiophyceae</taxon>
        <taxon>Chlorellales</taxon>
        <taxon>Chlorellaceae</taxon>
        <taxon>Helicosporidium</taxon>
    </lineage>
</organism>
<evidence type="ECO:0000256" key="5">
    <source>
        <dbReference type="ARBA" id="ARBA00023136"/>
    </source>
</evidence>
<sequence>MTFYTITISDHYKEIRLRYLYICYTFLSTAITVYYYQLEFIYLLTKPFIYLNNNLIATDITEVFFNILKLCLILGFIFSLPIIFYHHWCFFHPSLYKTEAKKLNKYFFLFFILIIIEFLLIYNYLFPIICQYFTSYEINIFSNLEKTKLLEISPKISSYLSYSIYIYLSVLLFLQIPYFFIFLFYMNIYSPIQLSSKRSLFFLIILCLSAFFSPPDIISQLFLTISLYILLEICIYIGYIIEMKNHIK</sequence>
<dbReference type="AlphaFoldDB" id="D3IZW1"/>
<reference evidence="7" key="2">
    <citation type="journal article" date="2010" name="PLoS ONE">
        <title>The mitochondrial genome of the entomoparasitic green alga helicosporidium.</title>
        <authorList>
            <person name="Pombert J.F."/>
            <person name="Keeling P.J."/>
        </authorList>
    </citation>
    <scope>NUCLEOTIDE SEQUENCE</scope>
    <source>
        <strain evidence="7">ATCC 50920</strain>
    </source>
</reference>
<dbReference type="GO" id="GO:0033281">
    <property type="term" value="C:TAT protein transport complex"/>
    <property type="evidence" value="ECO:0007669"/>
    <property type="project" value="TreeGrafter"/>
</dbReference>
<feature type="transmembrane region" description="Helical" evidence="6">
    <location>
        <begin position="221"/>
        <end position="241"/>
    </location>
</feature>
<evidence type="ECO:0000256" key="4">
    <source>
        <dbReference type="ARBA" id="ARBA00022989"/>
    </source>
</evidence>
<dbReference type="PANTHER" id="PTHR30371:SF0">
    <property type="entry name" value="SEC-INDEPENDENT PROTEIN TRANSLOCASE PROTEIN TATC, CHLOROPLASTIC-RELATED"/>
    <property type="match status" value="1"/>
</dbReference>
<evidence type="ECO:0000256" key="3">
    <source>
        <dbReference type="ARBA" id="ARBA00022692"/>
    </source>
</evidence>
<comment type="similarity">
    <text evidence="2">Belongs to the TatC family.</text>
</comment>
<feature type="transmembrane region" description="Helical" evidence="6">
    <location>
        <begin position="21"/>
        <end position="43"/>
    </location>
</feature>
<keyword evidence="4 6" id="KW-1133">Transmembrane helix</keyword>
<protein>
    <submittedName>
        <fullName evidence="7">SecY-independent transporter protein</fullName>
    </submittedName>
</protein>
<comment type="subcellular location">
    <subcellularLocation>
        <location evidence="1">Membrane</location>
        <topology evidence="1">Multi-pass membrane protein</topology>
    </subcellularLocation>
</comment>
<keyword evidence="3 6" id="KW-0812">Transmembrane</keyword>
<dbReference type="GO" id="GO:0009977">
    <property type="term" value="F:proton motive force dependent protein transmembrane transporter activity"/>
    <property type="evidence" value="ECO:0007669"/>
    <property type="project" value="TreeGrafter"/>
</dbReference>
<dbReference type="PANTHER" id="PTHR30371">
    <property type="entry name" value="SEC-INDEPENDENT PROTEIN TRANSLOCASE PROTEIN TATC"/>
    <property type="match status" value="1"/>
</dbReference>
<dbReference type="PRINTS" id="PR01840">
    <property type="entry name" value="TATCFAMILY"/>
</dbReference>
<dbReference type="RefSeq" id="YP_006280961.1">
    <property type="nucleotide sequence ID" value="NC_017841.1"/>
</dbReference>
<reference evidence="7" key="1">
    <citation type="submission" date="2009-06" db="EMBL/GenBank/DDBJ databases">
        <authorList>
            <person name="Pombert J.-F."/>
            <person name="Keeling P."/>
        </authorList>
    </citation>
    <scope>NUCLEOTIDE SEQUENCE</scope>
    <source>
        <strain evidence="7">ATCC 50920</strain>
    </source>
</reference>
<accession>D3IZW1</accession>